<feature type="region of interest" description="Disordered" evidence="1">
    <location>
        <begin position="19"/>
        <end position="40"/>
    </location>
</feature>
<name>A0ABU1TNR5_9FLAO</name>
<evidence type="ECO:0000313" key="2">
    <source>
        <dbReference type="EMBL" id="MDR6967600.1"/>
    </source>
</evidence>
<protein>
    <submittedName>
        <fullName evidence="2">Uncharacterized protein</fullName>
    </submittedName>
</protein>
<dbReference type="EMBL" id="JAVDVI010000006">
    <property type="protein sequence ID" value="MDR6967600.1"/>
    <property type="molecule type" value="Genomic_DNA"/>
</dbReference>
<comment type="caution">
    <text evidence="2">The sequence shown here is derived from an EMBL/GenBank/DDBJ whole genome shotgun (WGS) entry which is preliminary data.</text>
</comment>
<proteinExistence type="predicted"/>
<keyword evidence="3" id="KW-1185">Reference proteome</keyword>
<evidence type="ECO:0000313" key="3">
    <source>
        <dbReference type="Proteomes" id="UP001255185"/>
    </source>
</evidence>
<feature type="compositionally biased region" description="Basic and acidic residues" evidence="1">
    <location>
        <begin position="27"/>
        <end position="40"/>
    </location>
</feature>
<organism evidence="2 3">
    <name type="scientific">Flavobacterium arsenatis</name>
    <dbReference type="NCBI Taxonomy" id="1484332"/>
    <lineage>
        <taxon>Bacteria</taxon>
        <taxon>Pseudomonadati</taxon>
        <taxon>Bacteroidota</taxon>
        <taxon>Flavobacteriia</taxon>
        <taxon>Flavobacteriales</taxon>
        <taxon>Flavobacteriaceae</taxon>
        <taxon>Flavobacterium</taxon>
    </lineage>
</organism>
<evidence type="ECO:0000256" key="1">
    <source>
        <dbReference type="SAM" id="MobiDB-lite"/>
    </source>
</evidence>
<dbReference type="Proteomes" id="UP001255185">
    <property type="component" value="Unassembled WGS sequence"/>
</dbReference>
<accession>A0ABU1TNR5</accession>
<reference evidence="2 3" key="1">
    <citation type="submission" date="2023-07" db="EMBL/GenBank/DDBJ databases">
        <title>Sorghum-associated microbial communities from plants grown in Nebraska, USA.</title>
        <authorList>
            <person name="Schachtman D."/>
        </authorList>
    </citation>
    <scope>NUCLEOTIDE SEQUENCE [LARGE SCALE GENOMIC DNA]</scope>
    <source>
        <strain evidence="2 3">3773</strain>
    </source>
</reference>
<sequence>MDFTHIDIEIEKFLKGKNISVTDNPDEDRLNPDRGDIHNS</sequence>
<gene>
    <name evidence="2" type="ORF">J2X31_001612</name>
</gene>